<reference evidence="4 5" key="2">
    <citation type="journal article" date="2009" name="Proc. Natl. Acad. Sci. U.S.A.">
        <title>On the chimeric nature, thermophilic origin, and phylogenetic placement of the Thermotogales.</title>
        <authorList>
            <person name="Zhaxybayeva O."/>
            <person name="Swithers K.S."/>
            <person name="Lapierre P."/>
            <person name="Fournier G.P."/>
            <person name="Bickhart D.M."/>
            <person name="DeBoy R.T."/>
            <person name="Nelson K.E."/>
            <person name="Nesbo C.L."/>
            <person name="Doolittle W.F."/>
            <person name="Gogarten J.P."/>
            <person name="Noll K.M."/>
        </authorList>
    </citation>
    <scope>NUCLEOTIDE SEQUENCE [LARGE SCALE GENOMIC DNA]</scope>
    <source>
        <strain evidence="5">ATCC 35602 / DSM 5306 / Rt17-B1</strain>
    </source>
</reference>
<evidence type="ECO:0000259" key="3">
    <source>
        <dbReference type="Pfam" id="PF07992"/>
    </source>
</evidence>
<dbReference type="STRING" id="381764.Fnod_0483"/>
<evidence type="ECO:0000256" key="2">
    <source>
        <dbReference type="ARBA" id="ARBA00023002"/>
    </source>
</evidence>
<dbReference type="PRINTS" id="PR00469">
    <property type="entry name" value="PNDRDTASEII"/>
</dbReference>
<dbReference type="AlphaFoldDB" id="A7HKB4"/>
<dbReference type="HOGENOM" id="CLU_031864_5_3_0"/>
<dbReference type="eggNOG" id="COG0492">
    <property type="taxonomic scope" value="Bacteria"/>
</dbReference>
<keyword evidence="2" id="KW-0560">Oxidoreductase</keyword>
<name>A7HKB4_FERNB</name>
<evidence type="ECO:0000313" key="5">
    <source>
        <dbReference type="Proteomes" id="UP000002415"/>
    </source>
</evidence>
<dbReference type="KEGG" id="fno:Fnod_0483"/>
<keyword evidence="1" id="KW-0285">Flavoprotein</keyword>
<proteinExistence type="predicted"/>
<dbReference type="Pfam" id="PF07992">
    <property type="entry name" value="Pyr_redox_2"/>
    <property type="match status" value="1"/>
</dbReference>
<dbReference type="PRINTS" id="PR00368">
    <property type="entry name" value="FADPNR"/>
</dbReference>
<dbReference type="SUPFAM" id="SSF51905">
    <property type="entry name" value="FAD/NAD(P)-binding domain"/>
    <property type="match status" value="1"/>
</dbReference>
<dbReference type="InterPro" id="IPR050097">
    <property type="entry name" value="Ferredoxin-NADP_redctase_2"/>
</dbReference>
<accession>A7HKB4</accession>
<dbReference type="RefSeq" id="WP_011993667.1">
    <property type="nucleotide sequence ID" value="NC_009718.1"/>
</dbReference>
<reference evidence="4 5" key="1">
    <citation type="submission" date="2007-07" db="EMBL/GenBank/DDBJ databases">
        <title>Complete sequence of Fervidobacterium nodosum Rt17-B1.</title>
        <authorList>
            <consortium name="US DOE Joint Genome Institute"/>
            <person name="Copeland A."/>
            <person name="Lucas S."/>
            <person name="Lapidus A."/>
            <person name="Barry K."/>
            <person name="Glavina del Rio T."/>
            <person name="Dalin E."/>
            <person name="Tice H."/>
            <person name="Pitluck S."/>
            <person name="Saunders E."/>
            <person name="Brettin T."/>
            <person name="Bruce D."/>
            <person name="Detter J.C."/>
            <person name="Han C."/>
            <person name="Schmutz J."/>
            <person name="Larimer F."/>
            <person name="Land M."/>
            <person name="Hauser L."/>
            <person name="Kyrpides N."/>
            <person name="Mikhailova N."/>
            <person name="Nelson K."/>
            <person name="Gogarten J.P."/>
            <person name="Noll K."/>
            <person name="Richardson P."/>
        </authorList>
    </citation>
    <scope>NUCLEOTIDE SEQUENCE [LARGE SCALE GENOMIC DNA]</scope>
    <source>
        <strain evidence="5">ATCC 35602 / DSM 5306 / Rt17-B1</strain>
    </source>
</reference>
<feature type="domain" description="FAD/NAD(P)-binding" evidence="3">
    <location>
        <begin position="3"/>
        <end position="244"/>
    </location>
</feature>
<dbReference type="Gene3D" id="3.50.50.60">
    <property type="entry name" value="FAD/NAD(P)-binding domain"/>
    <property type="match status" value="2"/>
</dbReference>
<dbReference type="InterPro" id="IPR023753">
    <property type="entry name" value="FAD/NAD-binding_dom"/>
</dbReference>
<dbReference type="GO" id="GO:0016491">
    <property type="term" value="F:oxidoreductase activity"/>
    <property type="evidence" value="ECO:0007669"/>
    <property type="project" value="UniProtKB-KW"/>
</dbReference>
<evidence type="ECO:0000313" key="4">
    <source>
        <dbReference type="EMBL" id="ABS60347.1"/>
    </source>
</evidence>
<gene>
    <name evidence="4" type="ordered locus">Fnod_0483</name>
</gene>
<protein>
    <submittedName>
        <fullName evidence="4">FAD-dependent pyridine nucleotide-disulphide oxidoreductase</fullName>
    </submittedName>
</protein>
<dbReference type="EMBL" id="CP000771">
    <property type="protein sequence ID" value="ABS60347.1"/>
    <property type="molecule type" value="Genomic_DNA"/>
</dbReference>
<sequence>MLIAIVGGGPAGVSCAAFLKRYNVDVVIYEKRTIGGLIENAWFVENFPLVEPAPGEFLVEKFRNIVKENNIDIVYDEIFKITKRENYGNDGKIKLVGKNNVYFSDIVVIATGTKPKRIEKFEISNRIVYEFRDLPKDAKNIAFYGGGDVSFDGAIKNAMRGNSSTVFVRGNKIKAVPKLVKEVERLGIPVRINDEILNVESKNSIDDKIIVETSKGRYTFDALLIAIGRLENRPEIENVEIGKEVYIIGDVAHVDFRQSSIAIGDGVKCAMEILKKIEI</sequence>
<dbReference type="Proteomes" id="UP000002415">
    <property type="component" value="Chromosome"/>
</dbReference>
<keyword evidence="5" id="KW-1185">Reference proteome</keyword>
<dbReference type="OrthoDB" id="9786503at2"/>
<dbReference type="PANTHER" id="PTHR48105">
    <property type="entry name" value="THIOREDOXIN REDUCTASE 1-RELATED-RELATED"/>
    <property type="match status" value="1"/>
</dbReference>
<dbReference type="InterPro" id="IPR036188">
    <property type="entry name" value="FAD/NAD-bd_sf"/>
</dbReference>
<organism evidence="4 5">
    <name type="scientific">Fervidobacterium nodosum (strain ATCC 35602 / DSM 5306 / Rt17-B1)</name>
    <dbReference type="NCBI Taxonomy" id="381764"/>
    <lineage>
        <taxon>Bacteria</taxon>
        <taxon>Thermotogati</taxon>
        <taxon>Thermotogota</taxon>
        <taxon>Thermotogae</taxon>
        <taxon>Thermotogales</taxon>
        <taxon>Fervidobacteriaceae</taxon>
        <taxon>Fervidobacterium</taxon>
    </lineage>
</organism>
<evidence type="ECO:0000256" key="1">
    <source>
        <dbReference type="ARBA" id="ARBA00022630"/>
    </source>
</evidence>